<proteinExistence type="predicted"/>
<keyword evidence="1" id="KW-0472">Membrane</keyword>
<dbReference type="EMBL" id="CP120678">
    <property type="protein sequence ID" value="WIW71838.1"/>
    <property type="molecule type" value="Genomic_DNA"/>
</dbReference>
<keyword evidence="3" id="KW-1185">Reference proteome</keyword>
<organism evidence="2 3">
    <name type="scientific">Selenobaculum gibii</name>
    <dbReference type="NCBI Taxonomy" id="3054208"/>
    <lineage>
        <taxon>Bacteria</taxon>
        <taxon>Bacillati</taxon>
        <taxon>Bacillota</taxon>
        <taxon>Negativicutes</taxon>
        <taxon>Selenomonadales</taxon>
        <taxon>Selenomonadaceae</taxon>
        <taxon>Selenobaculum</taxon>
    </lineage>
</organism>
<sequence>MSRLKHYCLKIFYFKIVFRENGYSLVALLISLTLHVMIASCVVPIADIAIKQNTLLVTRIALQSEMRYALERIVQDFTFAKKFDITDDTLTIITDLYIDKDRKEEKKTIYRIDNTKGICRLTCDFQPMTGESKMCNSTITGLTFKRISAKSIFIEICASDKDKKVFLKLHTVATALNIFNENSL</sequence>
<keyword evidence="1" id="KW-1133">Transmembrane helix</keyword>
<reference evidence="2" key="1">
    <citation type="submission" date="2023-03" db="EMBL/GenBank/DDBJ databases">
        <title>Selenobaculum gbiensis gen. nov. sp. nov., a new bacterium isolated from the gut microbiota of IBD patient.</title>
        <authorList>
            <person name="Yeo S."/>
            <person name="Park H."/>
            <person name="Huh C.S."/>
        </authorList>
    </citation>
    <scope>NUCLEOTIDE SEQUENCE</scope>
    <source>
        <strain evidence="2">ICN-92133</strain>
    </source>
</reference>
<dbReference type="Proteomes" id="UP001243623">
    <property type="component" value="Chromosome"/>
</dbReference>
<dbReference type="AlphaFoldDB" id="A0A9Y2ET92"/>
<accession>A0A9Y2ET92</accession>
<gene>
    <name evidence="2" type="ORF">P3F81_05970</name>
</gene>
<dbReference type="KEGG" id="sgbi:P3F81_05970"/>
<keyword evidence="1" id="KW-0812">Transmembrane</keyword>
<evidence type="ECO:0000256" key="1">
    <source>
        <dbReference type="SAM" id="Phobius"/>
    </source>
</evidence>
<protein>
    <submittedName>
        <fullName evidence="2">Uncharacterized protein</fullName>
    </submittedName>
</protein>
<evidence type="ECO:0000313" key="3">
    <source>
        <dbReference type="Proteomes" id="UP001243623"/>
    </source>
</evidence>
<name>A0A9Y2ET92_9FIRM</name>
<evidence type="ECO:0000313" key="2">
    <source>
        <dbReference type="EMBL" id="WIW71838.1"/>
    </source>
</evidence>
<dbReference type="RefSeq" id="WP_147668589.1">
    <property type="nucleotide sequence ID" value="NZ_CP120678.1"/>
</dbReference>
<feature type="transmembrane region" description="Helical" evidence="1">
    <location>
        <begin position="21"/>
        <end position="46"/>
    </location>
</feature>